<dbReference type="AlphaFoldDB" id="A0A812SBS6"/>
<reference evidence="2" key="1">
    <citation type="submission" date="2021-02" db="EMBL/GenBank/DDBJ databases">
        <authorList>
            <person name="Dougan E. K."/>
            <person name="Rhodes N."/>
            <person name="Thang M."/>
            <person name="Chan C."/>
        </authorList>
    </citation>
    <scope>NUCLEOTIDE SEQUENCE</scope>
</reference>
<sequence length="152" mass="17545">MGFMMATFYLVHWPDDDIQEITWEIISSTTSIFGALLLFQGCNRVVNYYFLDHVAAWHQLAVNMLHMMLWFCVLQLVLAYYSGAVGQQQVPAKRRSWQMEKEDEYEVIWGECVAETEDEVISLSVSFLIAQVFPAFEAEELLLVLMCSSLTL</sequence>
<proteinExistence type="predicted"/>
<organism evidence="2 3">
    <name type="scientific">Symbiodinium pilosum</name>
    <name type="common">Dinoflagellate</name>
    <dbReference type="NCBI Taxonomy" id="2952"/>
    <lineage>
        <taxon>Eukaryota</taxon>
        <taxon>Sar</taxon>
        <taxon>Alveolata</taxon>
        <taxon>Dinophyceae</taxon>
        <taxon>Suessiales</taxon>
        <taxon>Symbiodiniaceae</taxon>
        <taxon>Symbiodinium</taxon>
    </lineage>
</organism>
<keyword evidence="1" id="KW-0472">Membrane</keyword>
<evidence type="ECO:0000313" key="2">
    <source>
        <dbReference type="EMBL" id="CAE7468679.1"/>
    </source>
</evidence>
<evidence type="ECO:0000313" key="3">
    <source>
        <dbReference type="Proteomes" id="UP000649617"/>
    </source>
</evidence>
<dbReference type="OrthoDB" id="420014at2759"/>
<feature type="transmembrane region" description="Helical" evidence="1">
    <location>
        <begin position="60"/>
        <end position="81"/>
    </location>
</feature>
<keyword evidence="3" id="KW-1185">Reference proteome</keyword>
<dbReference type="Proteomes" id="UP000649617">
    <property type="component" value="Unassembled WGS sequence"/>
</dbReference>
<name>A0A812SBS6_SYMPI</name>
<protein>
    <submittedName>
        <fullName evidence="2">Uncharacterized protein</fullName>
    </submittedName>
</protein>
<comment type="caution">
    <text evidence="2">The sequence shown here is derived from an EMBL/GenBank/DDBJ whole genome shotgun (WGS) entry which is preliminary data.</text>
</comment>
<evidence type="ECO:0000256" key="1">
    <source>
        <dbReference type="SAM" id="Phobius"/>
    </source>
</evidence>
<dbReference type="EMBL" id="CAJNIZ010023386">
    <property type="protein sequence ID" value="CAE7468679.1"/>
    <property type="molecule type" value="Genomic_DNA"/>
</dbReference>
<keyword evidence="1" id="KW-0812">Transmembrane</keyword>
<keyword evidence="1" id="KW-1133">Transmembrane helix</keyword>
<accession>A0A812SBS6</accession>
<gene>
    <name evidence="2" type="ORF">SPIL2461_LOCUS11827</name>
</gene>